<proteinExistence type="predicted"/>
<dbReference type="GO" id="GO:0003723">
    <property type="term" value="F:RNA binding"/>
    <property type="evidence" value="ECO:0007669"/>
    <property type="project" value="InterPro"/>
</dbReference>
<gene>
    <name evidence="1" type="ORF">HMPREF0201_04425</name>
</gene>
<name>S3IYT8_9ENTR</name>
<evidence type="ECO:0000313" key="2">
    <source>
        <dbReference type="Proteomes" id="UP000014585"/>
    </source>
</evidence>
<dbReference type="GO" id="GO:0004519">
    <property type="term" value="F:endonuclease activity"/>
    <property type="evidence" value="ECO:0007669"/>
    <property type="project" value="InterPro"/>
</dbReference>
<dbReference type="STRING" id="566551.HMPREF0201_04425"/>
<comment type="caution">
    <text evidence="1">The sequence shown here is derived from an EMBL/GenBank/DDBJ whole genome shotgun (WGS) entry which is preliminary data.</text>
</comment>
<evidence type="ECO:0000313" key="1">
    <source>
        <dbReference type="EMBL" id="EPF12822.1"/>
    </source>
</evidence>
<dbReference type="OrthoDB" id="9799912at2"/>
<organism evidence="1 2">
    <name type="scientific">Cedecea davisae DSM 4568</name>
    <dbReference type="NCBI Taxonomy" id="566551"/>
    <lineage>
        <taxon>Bacteria</taxon>
        <taxon>Pseudomonadati</taxon>
        <taxon>Pseudomonadota</taxon>
        <taxon>Gammaproteobacteria</taxon>
        <taxon>Enterobacterales</taxon>
        <taxon>Enterobacteriaceae</taxon>
        <taxon>Cedecea</taxon>
    </lineage>
</organism>
<dbReference type="Pfam" id="PF09907">
    <property type="entry name" value="HigB_toxin"/>
    <property type="match status" value="1"/>
</dbReference>
<dbReference type="PATRIC" id="fig|566551.4.peg.4049"/>
<dbReference type="GO" id="GO:0110001">
    <property type="term" value="C:toxin-antitoxin complex"/>
    <property type="evidence" value="ECO:0007669"/>
    <property type="project" value="InterPro"/>
</dbReference>
<protein>
    <submittedName>
        <fullName evidence="1">Toxin-antitoxin system, toxin component, RelE family</fullName>
    </submittedName>
</protein>
<accession>S3IYT8</accession>
<dbReference type="RefSeq" id="WP_016538596.1">
    <property type="nucleotide sequence ID" value="NZ_KE161030.1"/>
</dbReference>
<dbReference type="EMBL" id="ATDT01000038">
    <property type="protein sequence ID" value="EPF12822.1"/>
    <property type="molecule type" value="Genomic_DNA"/>
</dbReference>
<dbReference type="Proteomes" id="UP000014585">
    <property type="component" value="Unassembled WGS sequence"/>
</dbReference>
<dbReference type="HOGENOM" id="CLU_153067_0_1_6"/>
<dbReference type="AlphaFoldDB" id="S3IYT8"/>
<sequence length="103" mass="12238">MHLITLKALIEASLRFPQHKQELLMLGKVVEKGYFPTPDALRKIYPSLDNFKYLDKHYVINIAGNELRLIALIFFASQKFYIRNIMTHSEYIKFTEQHRGKKR</sequence>
<dbReference type="InterPro" id="IPR018669">
    <property type="entry name" value="Toxin_HigB"/>
</dbReference>
<reference evidence="1 2" key="1">
    <citation type="submission" date="2013-04" db="EMBL/GenBank/DDBJ databases">
        <authorList>
            <person name="Weinstock G."/>
            <person name="Sodergren E."/>
            <person name="Lobos E.A."/>
            <person name="Fulton L."/>
            <person name="Fulton R."/>
            <person name="Courtney L."/>
            <person name="Fronick C."/>
            <person name="O'Laughlin M."/>
            <person name="Godfrey J."/>
            <person name="Wilson R.M."/>
            <person name="Miner T."/>
            <person name="Farmer C."/>
            <person name="Delehaunty K."/>
            <person name="Cordes M."/>
            <person name="Minx P."/>
            <person name="Tomlinson C."/>
            <person name="Chen J."/>
            <person name="Wollam A."/>
            <person name="Pepin K.H."/>
            <person name="Palsikar V.B."/>
            <person name="Zhang X."/>
            <person name="Suruliraj S."/>
            <person name="Perna N.T."/>
            <person name="Plunkett G."/>
            <person name="Warren W."/>
            <person name="Mitreva M."/>
            <person name="Mardis E.R."/>
            <person name="Wilson R.K."/>
        </authorList>
    </citation>
    <scope>NUCLEOTIDE SEQUENCE [LARGE SCALE GENOMIC DNA]</scope>
    <source>
        <strain evidence="1 2">DSM 4568</strain>
    </source>
</reference>